<comment type="caution">
    <text evidence="3">The sequence shown here is derived from an EMBL/GenBank/DDBJ whole genome shotgun (WGS) entry which is preliminary data.</text>
</comment>
<dbReference type="PANTHER" id="PTHR34136:SF1">
    <property type="entry name" value="UDP-N-ACETYL-D-MANNOSAMINURONIC ACID TRANSFERASE"/>
    <property type="match status" value="1"/>
</dbReference>
<keyword evidence="2" id="KW-0808">Transferase</keyword>
<dbReference type="EMBL" id="JADIML010000162">
    <property type="protein sequence ID" value="MBO8463453.1"/>
    <property type="molecule type" value="Genomic_DNA"/>
</dbReference>
<dbReference type="Proteomes" id="UP000823618">
    <property type="component" value="Unassembled WGS sequence"/>
</dbReference>
<accession>A0A9D9I1J0</accession>
<dbReference type="AlphaFoldDB" id="A0A9D9I1J0"/>
<dbReference type="GO" id="GO:0016758">
    <property type="term" value="F:hexosyltransferase activity"/>
    <property type="evidence" value="ECO:0007669"/>
    <property type="project" value="TreeGrafter"/>
</dbReference>
<dbReference type="InterPro" id="IPR004629">
    <property type="entry name" value="WecG_TagA_CpsF"/>
</dbReference>
<dbReference type="PANTHER" id="PTHR34136">
    <property type="match status" value="1"/>
</dbReference>
<evidence type="ECO:0000256" key="1">
    <source>
        <dbReference type="ARBA" id="ARBA00022676"/>
    </source>
</evidence>
<proteinExistence type="predicted"/>
<evidence type="ECO:0000313" key="3">
    <source>
        <dbReference type="EMBL" id="MBO8463453.1"/>
    </source>
</evidence>
<reference evidence="3" key="2">
    <citation type="journal article" date="2021" name="PeerJ">
        <title>Extensive microbial diversity within the chicken gut microbiome revealed by metagenomics and culture.</title>
        <authorList>
            <person name="Gilroy R."/>
            <person name="Ravi A."/>
            <person name="Getino M."/>
            <person name="Pursley I."/>
            <person name="Horton D.L."/>
            <person name="Alikhan N.F."/>
            <person name="Baker D."/>
            <person name="Gharbi K."/>
            <person name="Hall N."/>
            <person name="Watson M."/>
            <person name="Adriaenssens E.M."/>
            <person name="Foster-Nyarko E."/>
            <person name="Jarju S."/>
            <person name="Secka A."/>
            <person name="Antonio M."/>
            <person name="Oren A."/>
            <person name="Chaudhuri R.R."/>
            <person name="La Ragione R."/>
            <person name="Hildebrand F."/>
            <person name="Pallen M.J."/>
        </authorList>
    </citation>
    <scope>NUCLEOTIDE SEQUENCE</scope>
    <source>
        <strain evidence="3">E3-2379</strain>
    </source>
</reference>
<dbReference type="Pfam" id="PF03808">
    <property type="entry name" value="Glyco_tran_WecG"/>
    <property type="match status" value="1"/>
</dbReference>
<keyword evidence="1" id="KW-0328">Glycosyltransferase</keyword>
<organism evidence="3 4">
    <name type="scientific">Candidatus Scybalomonas excrementavium</name>
    <dbReference type="NCBI Taxonomy" id="2840943"/>
    <lineage>
        <taxon>Bacteria</taxon>
        <taxon>Bacillati</taxon>
        <taxon>Bacillota</taxon>
        <taxon>Clostridia</taxon>
        <taxon>Lachnospirales</taxon>
        <taxon>Lachnospiraceae</taxon>
        <taxon>Lachnospiraceae incertae sedis</taxon>
        <taxon>Candidatus Scybalomonas</taxon>
    </lineage>
</organism>
<sequence length="257" mass="30404">MKERVKILGVSVDNIKLDRLFSKTQYYLSQEACHVIYFVGMKTVLQAKEDESFLDFLDSCDHTIVAERTMEEKIYGEKNSLSKEKKLLAQRYLERLLNRMHKNQLSLYLIGNDEKEMEILSNNLEQYYNRIQSYGSCIHSKMEEEEVDAIINDINAVAPDVIFILLNGQQSKEFLEKNRLRMNVKLCLCIGESEEEVLQEIGLELPIPNWVKYLGFENYYRRLFDNSNFTHTILKKIFQKKMQQEDLETEKEQKSKE</sequence>
<evidence type="ECO:0000256" key="2">
    <source>
        <dbReference type="ARBA" id="ARBA00022679"/>
    </source>
</evidence>
<name>A0A9D9I1J0_9FIRM</name>
<gene>
    <name evidence="3" type="ORF">IAC13_05920</name>
</gene>
<reference evidence="3" key="1">
    <citation type="submission" date="2020-10" db="EMBL/GenBank/DDBJ databases">
        <authorList>
            <person name="Gilroy R."/>
        </authorList>
    </citation>
    <scope>NUCLEOTIDE SEQUENCE</scope>
    <source>
        <strain evidence="3">E3-2379</strain>
    </source>
</reference>
<protein>
    <submittedName>
        <fullName evidence="3">WecB/TagA/CpsF family glycosyltransferase</fullName>
    </submittedName>
</protein>
<evidence type="ECO:0000313" key="4">
    <source>
        <dbReference type="Proteomes" id="UP000823618"/>
    </source>
</evidence>